<feature type="domain" description="AAA" evidence="1">
    <location>
        <begin position="1"/>
        <end position="175"/>
    </location>
</feature>
<dbReference type="STRING" id="1163617.SCD_n03016"/>
<dbReference type="Pfam" id="PF13614">
    <property type="entry name" value="AAA_31"/>
    <property type="match status" value="1"/>
</dbReference>
<keyword evidence="3" id="KW-1185">Reference proteome</keyword>
<organism evidence="2 3">
    <name type="scientific">Sulfuricella denitrificans (strain DSM 22764 / NBRC 105220 / skB26)</name>
    <dbReference type="NCBI Taxonomy" id="1163617"/>
    <lineage>
        <taxon>Bacteria</taxon>
        <taxon>Pseudomonadati</taxon>
        <taxon>Pseudomonadota</taxon>
        <taxon>Betaproteobacteria</taxon>
        <taxon>Nitrosomonadales</taxon>
        <taxon>Sulfuricellaceae</taxon>
        <taxon>Sulfuricella</taxon>
    </lineage>
</organism>
<evidence type="ECO:0000259" key="1">
    <source>
        <dbReference type="Pfam" id="PF13614"/>
    </source>
</evidence>
<evidence type="ECO:0000313" key="3">
    <source>
        <dbReference type="Proteomes" id="UP000015559"/>
    </source>
</evidence>
<dbReference type="HOGENOM" id="CLU_037612_1_4_4"/>
<dbReference type="CDD" id="cd02042">
    <property type="entry name" value="ParAB_family"/>
    <property type="match status" value="1"/>
</dbReference>
<dbReference type="SUPFAM" id="SSF52540">
    <property type="entry name" value="P-loop containing nucleoside triphosphate hydrolases"/>
    <property type="match status" value="1"/>
</dbReference>
<dbReference type="RefSeq" id="WP_009207222.1">
    <property type="nucleotide sequence ID" value="NC_022357.1"/>
</dbReference>
<name>S6ABJ8_SULDS</name>
<dbReference type="InterPro" id="IPR027417">
    <property type="entry name" value="P-loop_NTPase"/>
</dbReference>
<dbReference type="InterPro" id="IPR050678">
    <property type="entry name" value="DNA_Partitioning_ATPase"/>
</dbReference>
<dbReference type="OrthoDB" id="5288747at2"/>
<protein>
    <submittedName>
        <fullName evidence="2">Cobyrinic acid ac-diamide synthase</fullName>
    </submittedName>
</protein>
<proteinExistence type="predicted"/>
<reference evidence="2 3" key="1">
    <citation type="journal article" date="2012" name="Appl. Environ. Microbiol.">
        <title>Draft genome sequence of a psychrotolerant sulfur-oxidizing bacterium, Sulfuricella denitrificans skB26, and proteomic insights into cold adaptation.</title>
        <authorList>
            <person name="Watanabe T."/>
            <person name="Kojima H."/>
            <person name="Fukui M."/>
        </authorList>
    </citation>
    <scope>NUCLEOTIDE SEQUENCE [LARGE SCALE GENOMIC DNA]</scope>
    <source>
        <strain evidence="3">skB26</strain>
    </source>
</reference>
<dbReference type="PANTHER" id="PTHR13696:SF52">
    <property type="entry name" value="PARA FAMILY PROTEIN CT_582"/>
    <property type="match status" value="1"/>
</dbReference>
<dbReference type="PANTHER" id="PTHR13696">
    <property type="entry name" value="P-LOOP CONTAINING NUCLEOSIDE TRIPHOSPHATE HYDROLASE"/>
    <property type="match status" value="1"/>
</dbReference>
<dbReference type="Gene3D" id="3.40.50.300">
    <property type="entry name" value="P-loop containing nucleotide triphosphate hydrolases"/>
    <property type="match status" value="1"/>
</dbReference>
<gene>
    <name evidence="2" type="ORF">SCD_n03016</name>
</gene>
<dbReference type="InterPro" id="IPR025669">
    <property type="entry name" value="AAA_dom"/>
</dbReference>
<sequence>MAVIAVFNQKGGVGKTTTTLNLAAALAHLEKRPIAIDLDPQAHLTLSCGIRAENRDESIAAFYREETPLASLVRDVADGMRLIPGHLELSKIDALYGKSTSIASRLREGLQESLAWEDSPILIDCCPMLGVLSLNAIFAADRVLIPVSADYLSMQGVERLDAALNVLERGLKRKIERKVVVTRFDSRRKFSHHVYEQLRERYGDALCETHIAENVSLAESPEHGKSVFDFAPRSQGAKDYFALTAELLDKGFIQ</sequence>
<accession>S6ABJ8</accession>
<dbReference type="eggNOG" id="COG1192">
    <property type="taxonomic scope" value="Bacteria"/>
</dbReference>
<dbReference type="Proteomes" id="UP000015559">
    <property type="component" value="Chromosome"/>
</dbReference>
<dbReference type="AlphaFoldDB" id="S6ABJ8"/>
<dbReference type="EMBL" id="AP013066">
    <property type="protein sequence ID" value="BAN36815.1"/>
    <property type="molecule type" value="Genomic_DNA"/>
</dbReference>
<evidence type="ECO:0000313" key="2">
    <source>
        <dbReference type="EMBL" id="BAN36815.1"/>
    </source>
</evidence>
<dbReference type="KEGG" id="sdr:SCD_n03016"/>